<evidence type="ECO:0000313" key="3">
    <source>
        <dbReference type="Proteomes" id="UP001295684"/>
    </source>
</evidence>
<name>A0AAD1X6N7_EUPCR</name>
<feature type="compositionally biased region" description="Basic and acidic residues" evidence="1">
    <location>
        <begin position="169"/>
        <end position="180"/>
    </location>
</feature>
<reference evidence="2" key="1">
    <citation type="submission" date="2023-07" db="EMBL/GenBank/DDBJ databases">
        <authorList>
            <consortium name="AG Swart"/>
            <person name="Singh M."/>
            <person name="Singh A."/>
            <person name="Seah K."/>
            <person name="Emmerich C."/>
        </authorList>
    </citation>
    <scope>NUCLEOTIDE SEQUENCE</scope>
    <source>
        <strain evidence="2">DP1</strain>
    </source>
</reference>
<accession>A0AAD1X6N7</accession>
<comment type="caution">
    <text evidence="2">The sequence shown here is derived from an EMBL/GenBank/DDBJ whole genome shotgun (WGS) entry which is preliminary data.</text>
</comment>
<dbReference type="Proteomes" id="UP001295684">
    <property type="component" value="Unassembled WGS sequence"/>
</dbReference>
<evidence type="ECO:0000256" key="1">
    <source>
        <dbReference type="SAM" id="MobiDB-lite"/>
    </source>
</evidence>
<evidence type="ECO:0000313" key="2">
    <source>
        <dbReference type="EMBL" id="CAI2359430.1"/>
    </source>
</evidence>
<gene>
    <name evidence="2" type="ORF">ECRASSUSDP1_LOCUS721</name>
</gene>
<sequence>MESTQQKWQIFKYKKQLDTLWKEYDASTTNRDAMIQFDLLTSVVVNYKDVINTFCQKGIENEQDEAIILQELPIEGIFSYTDELLKILVQKCHLFGVKMPIIFELILLFLRIPNQRQKIIGMLDEDILDAILKIIPKIAANTKILLIFTKILLEIYPDFSVEPPASEELPEKEKKNKAQEQDEEGTKEDEPHEEQKGDQFGSQFWKMAKRVKGIFGFKKEEQKEEDFMDKSLSEALSGKRGLDQAERNFDEIQQCIHNFLTLHDQRTAIFEMVEGNNQSGVVCILAKYANKKRDEDKKEEGARTPIRHSKTMPQPRVEEVQKSPSFIKKILLQNTLRFLLSGCKRYNGLCYYYFKKLFSLADCTHTEEISGSNGKYLIRTLSLEEISQEIVIIESGVPDSVISSSFMVYDGINDCNFDCDLLKEEDDKKFQYFKCEKEDYSSKILMAQDSKNAILSTEPNDLGYYKDLIKHCMFLVQHYSCFENKGILSHFLHQSFENVDDYMRKLILDWISKDMQHKSYKLQDNSYQVDDQFEVETTLFSLFNLFTSVISGEKVLPEEDYATIYELLVQSIYHLSFVKSCNLAPILRDLPKVLACIDPNEGEGLQNLQRNCIYLISILIRLFCGVGNKFGSITDLKTQETEIILELVKVLDTGSLNEELKLCLLSHCYLYTTHTHPDSPLILKLVSKYIEQSVLQESDLCFVIFRRFYLQSGSCDFTQFLKEIMQILDLEFGNFRQEYEELQKKGQVLEEGDLVNGTLVSEEVYRDDVDYTNYFLQLLKYTGETFTSNLNIPQNFQSFLIEILEFFDISSENYNAVLRFLFDNLSQGIRRFDDCKFQSNFMKQKVNSLFLEHLLEGLKKSSFSVKTEFPATPDSLSLGSFLSEREAVAALSGKIYEAGRFASFPSIKNGFTCIFAFKMKRLYENMMLLTFINKENKPIFEIWYNCEREFLEYEKVEEFLKDLENPDHEGEGRNSYLEYIETSPYILNHSFEIKFNGDFEGHKILCKSDNFLKVGEVAQFGFILNKTDLVIYLNGKEVGTTKPEALKDTPSRACFQAVDKTLSSVSIFEGVFTPEVFDEVFSSGESYLHRLEILPCIKSIKNTKLFCKFPCNLKNVNISTSYKTKIEICKESEEQIDIKSCGKQANIKISPITQKDFYELDMPLNSQKKKAFVENLYKYPVSYTPTLKEYLSNLEYFALLTGILEENKDIEILTITCDILAQIIVKNPDFYQNVPEEVMCERFLKISRRYCSEDLYIPNFTDLLFKILSDTYTLPDDFQTQRTGQSYNISPPKSTFLPFLFTLSKIPKNDSNPSQPLFYPILESLALLLSNKPNFQIFLTSVPLKTFFSCLIHFPDPSLLKILELYLSPALHSSTSSAHVQIYSSIINFLIFLTKFPQYSQLIGFCILGFMKEITKKLLFFLWAAGVGKEEVIKMAEALIRGALVSSDLEIMELILEMVKVAGWEMGGYSMEQKGRILELVYEYVRDMEVVSEGIFEVIWKIAVGVGVSKAKILKIAEKQPQDVLDLRYCGEVKEVPPESIQENEVTSVVHPIMIRCIIENIHKLPENHQNYCEKLWQRINKIMEANEKVSSDLLQHNFLQSWYKFTLDTKDLHLTS</sequence>
<proteinExistence type="predicted"/>
<dbReference type="EMBL" id="CAMPGE010000678">
    <property type="protein sequence ID" value="CAI2359430.1"/>
    <property type="molecule type" value="Genomic_DNA"/>
</dbReference>
<protein>
    <recommendedName>
        <fullName evidence="4">Beige/BEACH domain containing protein</fullName>
    </recommendedName>
</protein>
<organism evidence="2 3">
    <name type="scientific">Euplotes crassus</name>
    <dbReference type="NCBI Taxonomy" id="5936"/>
    <lineage>
        <taxon>Eukaryota</taxon>
        <taxon>Sar</taxon>
        <taxon>Alveolata</taxon>
        <taxon>Ciliophora</taxon>
        <taxon>Intramacronucleata</taxon>
        <taxon>Spirotrichea</taxon>
        <taxon>Hypotrichia</taxon>
        <taxon>Euplotida</taxon>
        <taxon>Euplotidae</taxon>
        <taxon>Moneuplotes</taxon>
    </lineage>
</organism>
<keyword evidence="3" id="KW-1185">Reference proteome</keyword>
<feature type="compositionally biased region" description="Basic and acidic residues" evidence="1">
    <location>
        <begin position="188"/>
        <end position="197"/>
    </location>
</feature>
<feature type="region of interest" description="Disordered" evidence="1">
    <location>
        <begin position="294"/>
        <end position="319"/>
    </location>
</feature>
<evidence type="ECO:0008006" key="4">
    <source>
        <dbReference type="Google" id="ProtNLM"/>
    </source>
</evidence>
<feature type="region of interest" description="Disordered" evidence="1">
    <location>
        <begin position="164"/>
        <end position="199"/>
    </location>
</feature>